<dbReference type="Gene3D" id="2.60.120.330">
    <property type="entry name" value="B-lactam Antibiotic, Isopenicillin N Synthase, Chain"/>
    <property type="match status" value="1"/>
</dbReference>
<evidence type="ECO:0000256" key="2">
    <source>
        <dbReference type="ARBA" id="ARBA00023002"/>
    </source>
</evidence>
<reference evidence="5 6" key="1">
    <citation type="journal article" date="2018" name="Nat. Genet.">
        <title>The Rosa genome provides new insights in the design of modern roses.</title>
        <authorList>
            <person name="Bendahmane M."/>
        </authorList>
    </citation>
    <scope>NUCLEOTIDE SEQUENCE [LARGE SCALE GENOMIC DNA]</scope>
    <source>
        <strain evidence="6">cv. Old Blush</strain>
    </source>
</reference>
<dbReference type="EMBL" id="PDCK01000044">
    <property type="protein sequence ID" value="PRQ23269.1"/>
    <property type="molecule type" value="Genomic_DNA"/>
</dbReference>
<keyword evidence="4" id="KW-0472">Membrane</keyword>
<evidence type="ECO:0000256" key="3">
    <source>
        <dbReference type="ARBA" id="ARBA00023004"/>
    </source>
</evidence>
<gene>
    <name evidence="5" type="ORF">RchiOBHm_Chr6g0259501</name>
</gene>
<dbReference type="InterPro" id="IPR027443">
    <property type="entry name" value="IPNS-like_sf"/>
</dbReference>
<keyword evidence="1" id="KW-0479">Metal-binding</keyword>
<dbReference type="GO" id="GO:0016491">
    <property type="term" value="F:oxidoreductase activity"/>
    <property type="evidence" value="ECO:0007669"/>
    <property type="project" value="UniProtKB-KW"/>
</dbReference>
<dbReference type="GO" id="GO:0046872">
    <property type="term" value="F:metal ion binding"/>
    <property type="evidence" value="ECO:0007669"/>
    <property type="project" value="UniProtKB-KW"/>
</dbReference>
<organism evidence="5 6">
    <name type="scientific">Rosa chinensis</name>
    <name type="common">China rose</name>
    <dbReference type="NCBI Taxonomy" id="74649"/>
    <lineage>
        <taxon>Eukaryota</taxon>
        <taxon>Viridiplantae</taxon>
        <taxon>Streptophyta</taxon>
        <taxon>Embryophyta</taxon>
        <taxon>Tracheophyta</taxon>
        <taxon>Spermatophyta</taxon>
        <taxon>Magnoliopsida</taxon>
        <taxon>eudicotyledons</taxon>
        <taxon>Gunneridae</taxon>
        <taxon>Pentapetalae</taxon>
        <taxon>rosids</taxon>
        <taxon>fabids</taxon>
        <taxon>Rosales</taxon>
        <taxon>Rosaceae</taxon>
        <taxon>Rosoideae</taxon>
        <taxon>Rosoideae incertae sedis</taxon>
        <taxon>Rosa</taxon>
    </lineage>
</organism>
<evidence type="ECO:0000313" key="6">
    <source>
        <dbReference type="Proteomes" id="UP000238479"/>
    </source>
</evidence>
<dbReference type="PANTHER" id="PTHR10209:SF885">
    <property type="entry name" value="2OG-FE(II) OXYGENASE FAMILY, PUTATIVE (AFU_ORTHOLOGUE AFUA_2G00750)-RELATED"/>
    <property type="match status" value="1"/>
</dbReference>
<keyword evidence="4" id="KW-1133">Transmembrane helix</keyword>
<name>A0A2P6PMW4_ROSCH</name>
<dbReference type="AlphaFoldDB" id="A0A2P6PMW4"/>
<evidence type="ECO:0000256" key="4">
    <source>
        <dbReference type="SAM" id="Phobius"/>
    </source>
</evidence>
<evidence type="ECO:0000313" key="5">
    <source>
        <dbReference type="EMBL" id="PRQ23269.1"/>
    </source>
</evidence>
<dbReference type="Gramene" id="PRQ23269">
    <property type="protein sequence ID" value="PRQ23269"/>
    <property type="gene ID" value="RchiOBHm_Chr6g0259501"/>
</dbReference>
<dbReference type="Proteomes" id="UP000238479">
    <property type="component" value="Chromosome 6"/>
</dbReference>
<protein>
    <submittedName>
        <fullName evidence="5">Putative isopenicillin N synthase</fullName>
    </submittedName>
</protein>
<dbReference type="STRING" id="74649.A0A2P6PMW4"/>
<dbReference type="SUPFAM" id="SSF51197">
    <property type="entry name" value="Clavaminate synthase-like"/>
    <property type="match status" value="1"/>
</dbReference>
<comment type="caution">
    <text evidence="5">The sequence shown here is derived from an EMBL/GenBank/DDBJ whole genome shotgun (WGS) entry which is preliminary data.</text>
</comment>
<accession>A0A2P6PMW4</accession>
<dbReference type="PANTHER" id="PTHR10209">
    <property type="entry name" value="OXIDOREDUCTASE, 2OG-FE II OXYGENASE FAMILY PROTEIN"/>
    <property type="match status" value="1"/>
</dbReference>
<sequence length="80" mass="8871">MKICNLTRDACKEYAQEVENLLLKLMGLIVISLSLGLPESKNRFGSFFKDQSSSVALNYYPPRPSPHLAVGVGHHRDGVL</sequence>
<feature type="transmembrane region" description="Helical" evidence="4">
    <location>
        <begin position="21"/>
        <end position="38"/>
    </location>
</feature>
<keyword evidence="4" id="KW-0812">Transmembrane</keyword>
<keyword evidence="6" id="KW-1185">Reference proteome</keyword>
<keyword evidence="3" id="KW-0408">Iron</keyword>
<keyword evidence="2" id="KW-0560">Oxidoreductase</keyword>
<evidence type="ECO:0000256" key="1">
    <source>
        <dbReference type="ARBA" id="ARBA00022723"/>
    </source>
</evidence>
<proteinExistence type="predicted"/>
<dbReference type="OMA" id="TRDACKE"/>